<evidence type="ECO:0000313" key="3">
    <source>
        <dbReference type="Proteomes" id="UP000070089"/>
    </source>
</evidence>
<protein>
    <submittedName>
        <fullName evidence="2">Uncharacterized protein</fullName>
    </submittedName>
</protein>
<accession>A0A132NT45</accession>
<feature type="compositionally biased region" description="Basic and acidic residues" evidence="1">
    <location>
        <begin position="1298"/>
        <end position="1311"/>
    </location>
</feature>
<organism evidence="2 3">
    <name type="scientific">Giardia duodenalis assemblage B</name>
    <dbReference type="NCBI Taxonomy" id="1394984"/>
    <lineage>
        <taxon>Eukaryota</taxon>
        <taxon>Metamonada</taxon>
        <taxon>Diplomonadida</taxon>
        <taxon>Hexamitidae</taxon>
        <taxon>Giardiinae</taxon>
        <taxon>Giardia</taxon>
    </lineage>
</organism>
<dbReference type="InterPro" id="IPR016024">
    <property type="entry name" value="ARM-type_fold"/>
</dbReference>
<reference evidence="2 3" key="1">
    <citation type="journal article" date="2015" name="Mol. Biochem. Parasitol.">
        <title>Identification of polymorphic genes for use in assemblage B genotyping assays through comparative genomics of multiple assemblage B Giardia duodenalis isolates.</title>
        <authorList>
            <person name="Wielinga C."/>
            <person name="Thompson R.C."/>
            <person name="Monis P."/>
            <person name="Ryan U."/>
        </authorList>
    </citation>
    <scope>NUCLEOTIDE SEQUENCE [LARGE SCALE GENOMIC DNA]</scope>
    <source>
        <strain evidence="2 3">BAH15c1</strain>
    </source>
</reference>
<name>A0A132NT45_GIAIN</name>
<gene>
    <name evidence="2" type="ORF">QR46_2730</name>
</gene>
<dbReference type="EMBL" id="JXTI01000076">
    <property type="protein sequence ID" value="KWX13264.1"/>
    <property type="molecule type" value="Genomic_DNA"/>
</dbReference>
<dbReference type="VEuPathDB" id="GiardiaDB:QR46_2730"/>
<evidence type="ECO:0000313" key="2">
    <source>
        <dbReference type="EMBL" id="KWX13264.1"/>
    </source>
</evidence>
<feature type="region of interest" description="Disordered" evidence="1">
    <location>
        <begin position="1292"/>
        <end position="1311"/>
    </location>
</feature>
<evidence type="ECO:0000256" key="1">
    <source>
        <dbReference type="SAM" id="MobiDB-lite"/>
    </source>
</evidence>
<dbReference type="Proteomes" id="UP000070089">
    <property type="component" value="Unassembled WGS sequence"/>
</dbReference>
<feature type="compositionally biased region" description="Polar residues" evidence="1">
    <location>
        <begin position="1249"/>
        <end position="1266"/>
    </location>
</feature>
<dbReference type="OrthoDB" id="10340061at2759"/>
<comment type="caution">
    <text evidence="2">The sequence shown here is derived from an EMBL/GenBank/DDBJ whole genome shotgun (WGS) entry which is preliminary data.</text>
</comment>
<dbReference type="SUPFAM" id="SSF48371">
    <property type="entry name" value="ARM repeat"/>
    <property type="match status" value="1"/>
</dbReference>
<sequence length="1311" mass="146684">MIYQVWVRGEMSLTLQQLISRKWTRLPPPNDQPSNGAQSSLPIVRVKRHKRMHINFLIIIRLCTNLLYATNCYLKISKLVSLSLKITMVKGPGPQKPPTRAQVREGRGGWAGLAIQTYKRDGSLNIMFKPMILGLLNSIQEIPPLFYRSHSKSIGSRGKGVDSESFWLKVQDMITFDSDPQSPPYSLRAPLINKELAADRIGAGSKYHLALQGKLQPEYVSLGQRVQKEDTEEIAEAMCYGIEPALASSFKCIRIIASVCLSGFMVGLSSTNALSSYILTTYMQDQFLKTMLYDICDIVRYTACTTVTNLLSPSNALPNNLTVLLSITKNTITDPSPSIRISGFALILKVLSLSSNLMNLVSQADKTRLVALVAQNWQQHNQLYCSLFKDECPESAALAILTVHACIRLLPTFNQSLGADEAHELVRHIMSITFSTERVLRRVAGLAYLSLLSPGDGNSSSPYPQVFFDEVYGNILKESPTRISLTCIAESLVDTFASFPQSTLPRHFFSSLLPHLLDTISNDTFLHILTFVSACLMQCYYKKIVLFDHLVLRPIESVFYDEALDTLKSLSELFTLERDKAIFQYTYRVLLDEETTFLAEADYEAIAECILHPIPIFSPDTISTRPSQQFVDFSLISLYRRFTSALSSFKTDNLTVKLEELCTAFLYLLYLLVDHNNVLPTDGNPNLVSETFRKELESIYEGLFITILPGLSPALYNNISNNALIYQSNPSDKGDSAIRHVKLVPKLIAHYLQLGGSTAQSLVSTHIREQLMSIYSTLSRHELPPLQYGFLADIVSCITPADLTIYDNIISLLKLDPLRLQSTTYYELAALLRIFLVSLIWLKGSSRVSEGILDNFLFNLLTPVAFSTLRSCIYFMAEIKKGIRILAIQRHLLQHPGLLSLISTVIQVCFVLYTSFSEYYNNQNTDRSKMENLSDLILHMYFCAHFLGKEFLSARDDCMSDLKLLTAAKKTDTANAIEQNPNITKSTYYLLVKADKSTKSLIELAFQATFTIFRDSLCYYVYLYANLFSMTLGNRFLLNNKFTNLSCPSLFSGQAGAIKVIPAYANQFAGFLEISRLSTMLLQDEFELYKSLLPNYGTIEEVTTKYCSLLYGAYTTLKKYARTRQQATKDYIVLCSILRMLEATESLVYPRALLEEALSAEEAKILELNISQLLKESKDLIHEDPQVAYPSHQVITDVPILGKAYSSSQPLLSGLFQSTDSSTNAVSNVVQISKTGSQELVPLGDEAEPQNSPSGSPVDSPNSANEMSPKDPLTIDFLLSQMTLAANSNLIDSSNENSADKGLSDLRDILE</sequence>
<proteinExistence type="predicted"/>
<feature type="region of interest" description="Disordered" evidence="1">
    <location>
        <begin position="1240"/>
        <end position="1272"/>
    </location>
</feature>